<keyword evidence="3" id="KW-1185">Reference proteome</keyword>
<dbReference type="PANTHER" id="PTHR36028:SF9">
    <property type="entry name" value="ATP SYNTHASE E CHAIN"/>
    <property type="match status" value="1"/>
</dbReference>
<keyword evidence="1" id="KW-0472">Membrane</keyword>
<reference evidence="3" key="1">
    <citation type="journal article" date="2015" name="Nat. Plants">
        <title>Genome expansion of Arabis alpina linked with retrotransposition and reduced symmetric DNA methylation.</title>
        <authorList>
            <person name="Willing E.M."/>
            <person name="Rawat V."/>
            <person name="Mandakova T."/>
            <person name="Maumus F."/>
            <person name="James G.V."/>
            <person name="Nordstroem K.J."/>
            <person name="Becker C."/>
            <person name="Warthmann N."/>
            <person name="Chica C."/>
            <person name="Szarzynska B."/>
            <person name="Zytnicki M."/>
            <person name="Albani M.C."/>
            <person name="Kiefer C."/>
            <person name="Bergonzi S."/>
            <person name="Castaings L."/>
            <person name="Mateos J.L."/>
            <person name="Berns M.C."/>
            <person name="Bujdoso N."/>
            <person name="Piofczyk T."/>
            <person name="de Lorenzo L."/>
            <person name="Barrero-Sicilia C."/>
            <person name="Mateos I."/>
            <person name="Piednoel M."/>
            <person name="Hagmann J."/>
            <person name="Chen-Min-Tao R."/>
            <person name="Iglesias-Fernandez R."/>
            <person name="Schuster S.C."/>
            <person name="Alonso-Blanco C."/>
            <person name="Roudier F."/>
            <person name="Carbonero P."/>
            <person name="Paz-Ares J."/>
            <person name="Davis S.J."/>
            <person name="Pecinka A."/>
            <person name="Quesneville H."/>
            <person name="Colot V."/>
            <person name="Lysak M.A."/>
            <person name="Weigel D."/>
            <person name="Coupland G."/>
            <person name="Schneeberger K."/>
        </authorList>
    </citation>
    <scope>NUCLEOTIDE SEQUENCE [LARGE SCALE GENOMIC DNA]</scope>
    <source>
        <strain evidence="3">cv. Pajares</strain>
    </source>
</reference>
<protein>
    <recommendedName>
        <fullName evidence="4">ATP synthase subunit e, mitochondrial</fullName>
    </recommendedName>
</protein>
<organism evidence="2 3">
    <name type="scientific">Arabis alpina</name>
    <name type="common">Alpine rock-cress</name>
    <dbReference type="NCBI Taxonomy" id="50452"/>
    <lineage>
        <taxon>Eukaryota</taxon>
        <taxon>Viridiplantae</taxon>
        <taxon>Streptophyta</taxon>
        <taxon>Embryophyta</taxon>
        <taxon>Tracheophyta</taxon>
        <taxon>Spermatophyta</taxon>
        <taxon>Magnoliopsida</taxon>
        <taxon>eudicotyledons</taxon>
        <taxon>Gunneridae</taxon>
        <taxon>Pentapetalae</taxon>
        <taxon>rosids</taxon>
        <taxon>malvids</taxon>
        <taxon>Brassicales</taxon>
        <taxon>Brassicaceae</taxon>
        <taxon>Arabideae</taxon>
        <taxon>Arabis</taxon>
    </lineage>
</organism>
<dbReference type="PANTHER" id="PTHR36028">
    <property type="entry name" value="OSJNBB0050O03.8 PROTEIN"/>
    <property type="match status" value="1"/>
</dbReference>
<dbReference type="OrthoDB" id="850010at2759"/>
<proteinExistence type="predicted"/>
<evidence type="ECO:0000313" key="3">
    <source>
        <dbReference type="Proteomes" id="UP000029120"/>
    </source>
</evidence>
<keyword evidence="1" id="KW-0812">Transmembrane</keyword>
<evidence type="ECO:0008006" key="4">
    <source>
        <dbReference type="Google" id="ProtNLM"/>
    </source>
</evidence>
<dbReference type="Gramene" id="KFK25772">
    <property type="protein sequence ID" value="KFK25772"/>
    <property type="gene ID" value="AALP_AA8G158100"/>
</dbReference>
<dbReference type="Proteomes" id="UP000029120">
    <property type="component" value="Chromosome 8"/>
</dbReference>
<evidence type="ECO:0000256" key="1">
    <source>
        <dbReference type="SAM" id="Phobius"/>
    </source>
</evidence>
<accession>A0A087G7C0</accession>
<feature type="transmembrane region" description="Helical" evidence="1">
    <location>
        <begin position="12"/>
        <end position="32"/>
    </location>
</feature>
<keyword evidence="1" id="KW-1133">Transmembrane helix</keyword>
<evidence type="ECO:0000313" key="2">
    <source>
        <dbReference type="EMBL" id="KFK25772.1"/>
    </source>
</evidence>
<gene>
    <name evidence="2" type="ordered locus">AALP_Aa8g158100</name>
</gene>
<dbReference type="EMBL" id="CM002876">
    <property type="protein sequence ID" value="KFK25772.1"/>
    <property type="molecule type" value="Genomic_DNA"/>
</dbReference>
<name>A0A087G7C0_ARAAL</name>
<sequence length="53" mass="5535">MALPPGLYSGKSSLALMARASAFGMGLVYGTMKLKVLKFTAKSPKVVEAAAHH</sequence>
<dbReference type="OMA" id="VEASAHH"/>
<dbReference type="AlphaFoldDB" id="A0A087G7C0"/>